<feature type="chain" id="PRO_5003712478" evidence="2">
    <location>
        <begin position="25"/>
        <end position="322"/>
    </location>
</feature>
<dbReference type="InterPro" id="IPR036291">
    <property type="entry name" value="NAD(P)-bd_dom_sf"/>
</dbReference>
<dbReference type="KEGG" id="tet:TTHERM_00216130"/>
<keyword evidence="4" id="KW-1185">Reference proteome</keyword>
<keyword evidence="2" id="KW-0732">Signal</keyword>
<name>I7MFJ8_TETTS</name>
<dbReference type="SUPFAM" id="SSF51735">
    <property type="entry name" value="NAD(P)-binding Rossmann-fold domains"/>
    <property type="match status" value="1"/>
</dbReference>
<evidence type="ECO:0000256" key="2">
    <source>
        <dbReference type="SAM" id="SignalP"/>
    </source>
</evidence>
<evidence type="ECO:0000313" key="4">
    <source>
        <dbReference type="Proteomes" id="UP000009168"/>
    </source>
</evidence>
<dbReference type="Gene3D" id="3.40.50.720">
    <property type="entry name" value="NAD(P)-binding Rossmann-like Domain"/>
    <property type="match status" value="1"/>
</dbReference>
<dbReference type="AlphaFoldDB" id="I7MFJ8"/>
<feature type="signal peptide" evidence="2">
    <location>
        <begin position="1"/>
        <end position="24"/>
    </location>
</feature>
<proteinExistence type="predicted"/>
<evidence type="ECO:0000313" key="3">
    <source>
        <dbReference type="EMBL" id="EAS00238.2"/>
    </source>
</evidence>
<sequence length="322" mass="37199">MSYLMLTFTLIIAVLLIIRKKMKGVSCSVDRDMTGEVVVITGSNTGIGLETAKHLAKRNATIIMGCRDMQKAKQAVAQIMQETQNKAKIELFQLDLSDLDSIRTFVKSVKSKFDQITILINNAGLFGLIEKRVTKQNFEMIFGTNYIGTFYLTEQLLSLFKKENQNRILNVVSYIQKFDSPDYSFFDSNKKYEHIKAYFQSKYYLTLYSLYLNEQYQDSLNLKSVSIHPGVIDTEITRNLCSSIKIINIFLNSFLRYIYTFFIKTPIEGAQTTLHTALINFNQLAGGKYYKECKVEELKQITIKYAKETYNFTNDFLSKLKY</sequence>
<dbReference type="Pfam" id="PF00106">
    <property type="entry name" value="adh_short"/>
    <property type="match status" value="1"/>
</dbReference>
<dbReference type="Proteomes" id="UP000009168">
    <property type="component" value="Unassembled WGS sequence"/>
</dbReference>
<dbReference type="PRINTS" id="PR00081">
    <property type="entry name" value="GDHRDH"/>
</dbReference>
<dbReference type="RefSeq" id="XP_001020483.2">
    <property type="nucleotide sequence ID" value="XM_001020483.2"/>
</dbReference>
<accession>I7MFJ8</accession>
<dbReference type="GeneID" id="7838567"/>
<dbReference type="InterPro" id="IPR002347">
    <property type="entry name" value="SDR_fam"/>
</dbReference>
<dbReference type="PANTHER" id="PTHR43157:SF31">
    <property type="entry name" value="PHOSPHATIDYLINOSITOL-GLYCAN BIOSYNTHESIS CLASS F PROTEIN"/>
    <property type="match status" value="1"/>
</dbReference>
<dbReference type="GO" id="GO:0016491">
    <property type="term" value="F:oxidoreductase activity"/>
    <property type="evidence" value="ECO:0007669"/>
    <property type="project" value="UniProtKB-KW"/>
</dbReference>
<organism evidence="3 4">
    <name type="scientific">Tetrahymena thermophila (strain SB210)</name>
    <dbReference type="NCBI Taxonomy" id="312017"/>
    <lineage>
        <taxon>Eukaryota</taxon>
        <taxon>Sar</taxon>
        <taxon>Alveolata</taxon>
        <taxon>Ciliophora</taxon>
        <taxon>Intramacronucleata</taxon>
        <taxon>Oligohymenophorea</taxon>
        <taxon>Hymenostomatida</taxon>
        <taxon>Tetrahymenina</taxon>
        <taxon>Tetrahymenidae</taxon>
        <taxon>Tetrahymena</taxon>
    </lineage>
</organism>
<dbReference type="FunCoup" id="I7MFJ8">
    <property type="interactions" value="16"/>
</dbReference>
<evidence type="ECO:0000256" key="1">
    <source>
        <dbReference type="ARBA" id="ARBA00023002"/>
    </source>
</evidence>
<dbReference type="STRING" id="312017.I7MFJ8"/>
<keyword evidence="1" id="KW-0560">Oxidoreductase</keyword>
<dbReference type="EMBL" id="GG662621">
    <property type="protein sequence ID" value="EAS00238.2"/>
    <property type="molecule type" value="Genomic_DNA"/>
</dbReference>
<gene>
    <name evidence="3" type="ORF">TTHERM_00216130</name>
</gene>
<reference evidence="4" key="1">
    <citation type="journal article" date="2006" name="PLoS Biol.">
        <title>Macronuclear genome sequence of the ciliate Tetrahymena thermophila, a model eukaryote.</title>
        <authorList>
            <person name="Eisen J.A."/>
            <person name="Coyne R.S."/>
            <person name="Wu M."/>
            <person name="Wu D."/>
            <person name="Thiagarajan M."/>
            <person name="Wortman J.R."/>
            <person name="Badger J.H."/>
            <person name="Ren Q."/>
            <person name="Amedeo P."/>
            <person name="Jones K.M."/>
            <person name="Tallon L.J."/>
            <person name="Delcher A.L."/>
            <person name="Salzberg S.L."/>
            <person name="Silva J.C."/>
            <person name="Haas B.J."/>
            <person name="Majoros W.H."/>
            <person name="Farzad M."/>
            <person name="Carlton J.M."/>
            <person name="Smith R.K. Jr."/>
            <person name="Garg J."/>
            <person name="Pearlman R.E."/>
            <person name="Karrer K.M."/>
            <person name="Sun L."/>
            <person name="Manning G."/>
            <person name="Elde N.C."/>
            <person name="Turkewitz A.P."/>
            <person name="Asai D.J."/>
            <person name="Wilkes D.E."/>
            <person name="Wang Y."/>
            <person name="Cai H."/>
            <person name="Collins K."/>
            <person name="Stewart B.A."/>
            <person name="Lee S.R."/>
            <person name="Wilamowska K."/>
            <person name="Weinberg Z."/>
            <person name="Ruzzo W.L."/>
            <person name="Wloga D."/>
            <person name="Gaertig J."/>
            <person name="Frankel J."/>
            <person name="Tsao C.-C."/>
            <person name="Gorovsky M.A."/>
            <person name="Keeling P.J."/>
            <person name="Waller R.F."/>
            <person name="Patron N.J."/>
            <person name="Cherry J.M."/>
            <person name="Stover N.A."/>
            <person name="Krieger C.J."/>
            <person name="del Toro C."/>
            <person name="Ryder H.F."/>
            <person name="Williamson S.C."/>
            <person name="Barbeau R.A."/>
            <person name="Hamilton E.P."/>
            <person name="Orias E."/>
        </authorList>
    </citation>
    <scope>NUCLEOTIDE SEQUENCE [LARGE SCALE GENOMIC DNA]</scope>
    <source>
        <strain evidence="4">SB210</strain>
    </source>
</reference>
<dbReference type="PANTHER" id="PTHR43157">
    <property type="entry name" value="PHOSPHATIDYLINOSITOL-GLYCAN BIOSYNTHESIS CLASS F PROTEIN-RELATED"/>
    <property type="match status" value="1"/>
</dbReference>
<dbReference type="InParanoid" id="I7MFJ8"/>
<protein>
    <submittedName>
        <fullName evidence="3">Oxidoreductase, short chain dehydrogenase/reductase family protein</fullName>
    </submittedName>
</protein>
<dbReference type="eggNOG" id="KOG1208">
    <property type="taxonomic scope" value="Eukaryota"/>
</dbReference>
<dbReference type="OrthoDB" id="1274115at2759"/>